<feature type="compositionally biased region" description="Polar residues" evidence="1">
    <location>
        <begin position="120"/>
        <end position="134"/>
    </location>
</feature>
<keyword evidence="3" id="KW-1185">Reference proteome</keyword>
<organism evidence="2 3">
    <name type="scientific">Nyssa sinensis</name>
    <dbReference type="NCBI Taxonomy" id="561372"/>
    <lineage>
        <taxon>Eukaryota</taxon>
        <taxon>Viridiplantae</taxon>
        <taxon>Streptophyta</taxon>
        <taxon>Embryophyta</taxon>
        <taxon>Tracheophyta</taxon>
        <taxon>Spermatophyta</taxon>
        <taxon>Magnoliopsida</taxon>
        <taxon>eudicotyledons</taxon>
        <taxon>Gunneridae</taxon>
        <taxon>Pentapetalae</taxon>
        <taxon>asterids</taxon>
        <taxon>Cornales</taxon>
        <taxon>Nyssaceae</taxon>
        <taxon>Nyssa</taxon>
    </lineage>
</organism>
<dbReference type="EMBL" id="CM018049">
    <property type="protein sequence ID" value="KAA8519530.1"/>
    <property type="molecule type" value="Genomic_DNA"/>
</dbReference>
<gene>
    <name evidence="2" type="ORF">F0562_013786</name>
</gene>
<proteinExistence type="predicted"/>
<name>A0A5J4ZLL6_9ASTE</name>
<feature type="region of interest" description="Disordered" evidence="1">
    <location>
        <begin position="120"/>
        <end position="149"/>
    </location>
</feature>
<evidence type="ECO:0000313" key="2">
    <source>
        <dbReference type="EMBL" id="KAA8519530.1"/>
    </source>
</evidence>
<accession>A0A5J4ZLL6</accession>
<protein>
    <submittedName>
        <fullName evidence="2">Uncharacterized protein</fullName>
    </submittedName>
</protein>
<sequence>MATQDGAEVRKIRVGKKRQFTETKRLTWFTTGGRGMNLVEELSESGYSVKDSGKPEVLKAFWEQELSFWGWGEGEMPRQIDVKALNQEWADYKGCEAGSRSALWEEKPLLCTPLAAIAPGNQQQGNNSLTSSTDMGELQLLESKEKRMT</sequence>
<evidence type="ECO:0000313" key="3">
    <source>
        <dbReference type="Proteomes" id="UP000325577"/>
    </source>
</evidence>
<dbReference type="AlphaFoldDB" id="A0A5J4ZLL6"/>
<evidence type="ECO:0000256" key="1">
    <source>
        <dbReference type="SAM" id="MobiDB-lite"/>
    </source>
</evidence>
<dbReference type="Proteomes" id="UP000325577">
    <property type="component" value="Linkage Group LG6"/>
</dbReference>
<reference evidence="2 3" key="1">
    <citation type="submission" date="2019-09" db="EMBL/GenBank/DDBJ databases">
        <title>A chromosome-level genome assembly of the Chinese tupelo Nyssa sinensis.</title>
        <authorList>
            <person name="Yang X."/>
            <person name="Kang M."/>
            <person name="Yang Y."/>
            <person name="Xiong H."/>
            <person name="Wang M."/>
            <person name="Zhang Z."/>
            <person name="Wang Z."/>
            <person name="Wu H."/>
            <person name="Ma T."/>
            <person name="Liu J."/>
            <person name="Xi Z."/>
        </authorList>
    </citation>
    <scope>NUCLEOTIDE SEQUENCE [LARGE SCALE GENOMIC DNA]</scope>
    <source>
        <strain evidence="2">J267</strain>
        <tissue evidence="2">Leaf</tissue>
    </source>
</reference>